<evidence type="ECO:0000313" key="3">
    <source>
        <dbReference type="Proteomes" id="UP001272773"/>
    </source>
</evidence>
<evidence type="ECO:0000313" key="2">
    <source>
        <dbReference type="EMBL" id="MDX6016380.1"/>
    </source>
</evidence>
<reference evidence="2 3" key="1">
    <citation type="submission" date="2023-11" db="EMBL/GenBank/DDBJ databases">
        <title>MicrobeMod: A computational toolkit for identifying prokaryotic methylation and restriction-modification with nanopore sequencing.</title>
        <authorList>
            <person name="Crits-Christoph A."/>
            <person name="Kang S.C."/>
            <person name="Lee H."/>
            <person name="Ostrov N."/>
        </authorList>
    </citation>
    <scope>NUCLEOTIDE SEQUENCE [LARGE SCALE GENOMIC DNA]</scope>
    <source>
        <strain evidence="2 3">ATCC BAA-2732</strain>
    </source>
</reference>
<dbReference type="GeneID" id="88623537"/>
<dbReference type="InterPro" id="IPR027843">
    <property type="entry name" value="DUF4440"/>
</dbReference>
<dbReference type="EMBL" id="JAWXXR010000001">
    <property type="protein sequence ID" value="MDX6016380.1"/>
    <property type="molecule type" value="Genomic_DNA"/>
</dbReference>
<dbReference type="Proteomes" id="UP001272773">
    <property type="component" value="Unassembled WGS sequence"/>
</dbReference>
<dbReference type="Pfam" id="PF14534">
    <property type="entry name" value="DUF4440"/>
    <property type="match status" value="1"/>
</dbReference>
<dbReference type="SUPFAM" id="SSF54427">
    <property type="entry name" value="NTF2-like"/>
    <property type="match status" value="1"/>
</dbReference>
<keyword evidence="3" id="KW-1185">Reference proteome</keyword>
<feature type="domain" description="DUF4440" evidence="1">
    <location>
        <begin position="7"/>
        <end position="113"/>
    </location>
</feature>
<gene>
    <name evidence="2" type="ORF">SIL79_08475</name>
</gene>
<name>A0ABU4QAN0_9GAMM</name>
<protein>
    <submittedName>
        <fullName evidence="2">Nuclear transport factor 2 family protein</fullName>
    </submittedName>
</protein>
<organism evidence="2 3">
    <name type="scientific">Shewanella indica</name>
    <dbReference type="NCBI Taxonomy" id="768528"/>
    <lineage>
        <taxon>Bacteria</taxon>
        <taxon>Pseudomonadati</taxon>
        <taxon>Pseudomonadota</taxon>
        <taxon>Gammaproteobacteria</taxon>
        <taxon>Alteromonadales</taxon>
        <taxon>Shewanellaceae</taxon>
        <taxon>Shewanella</taxon>
    </lineage>
</organism>
<sequence>MNHISEIQQLESQLRSAMLNSDINLLDRLLSPQLIFTNHLGQVLGKAEDLHAHCSGLLNITRIDTLTEEIRLHQGTAIVSAEVNIQGSYAKAPTNGRFRFTRVWLHRASGWQLIAAHSSLLA</sequence>
<proteinExistence type="predicted"/>
<evidence type="ECO:0000259" key="1">
    <source>
        <dbReference type="Pfam" id="PF14534"/>
    </source>
</evidence>
<dbReference type="RefSeq" id="WP_319619138.1">
    <property type="nucleotide sequence ID" value="NZ_JAVMLF010000002.1"/>
</dbReference>
<accession>A0ABU4QAN0</accession>
<comment type="caution">
    <text evidence="2">The sequence shown here is derived from an EMBL/GenBank/DDBJ whole genome shotgun (WGS) entry which is preliminary data.</text>
</comment>
<dbReference type="Gene3D" id="3.10.450.50">
    <property type="match status" value="1"/>
</dbReference>
<dbReference type="InterPro" id="IPR032710">
    <property type="entry name" value="NTF2-like_dom_sf"/>
</dbReference>